<feature type="region of interest" description="Disordered" evidence="1">
    <location>
        <begin position="81"/>
        <end position="112"/>
    </location>
</feature>
<keyword evidence="4" id="KW-1185">Reference proteome</keyword>
<dbReference type="Proteomes" id="UP000540506">
    <property type="component" value="Unassembled WGS sequence"/>
</dbReference>
<protein>
    <submittedName>
        <fullName evidence="3">Uncharacterized protein</fullName>
    </submittedName>
</protein>
<feature type="transmembrane region" description="Helical" evidence="2">
    <location>
        <begin position="12"/>
        <end position="32"/>
    </location>
</feature>
<evidence type="ECO:0000313" key="4">
    <source>
        <dbReference type="Proteomes" id="UP000540506"/>
    </source>
</evidence>
<evidence type="ECO:0000313" key="3">
    <source>
        <dbReference type="EMBL" id="MBB4926999.1"/>
    </source>
</evidence>
<accession>A0A7W7VYS4</accession>
<dbReference type="EMBL" id="JACHJV010000001">
    <property type="protein sequence ID" value="MBB4926999.1"/>
    <property type="molecule type" value="Genomic_DNA"/>
</dbReference>
<dbReference type="RefSeq" id="WP_184940846.1">
    <property type="nucleotide sequence ID" value="NZ_JACHJV010000001.1"/>
</dbReference>
<comment type="caution">
    <text evidence="3">The sequence shown here is derived from an EMBL/GenBank/DDBJ whole genome shotgun (WGS) entry which is preliminary data.</text>
</comment>
<sequence length="112" mass="11741">MTPLLSGAGGSLLLPAALILLFFIGAAARYTLARLRGQPHAGRGVAALATEELHALCYPSKRVQLEQRRIELVLRDDEQAGAPKRTGIDLRAGTATLPPPGPDPGQPAGRAQ</sequence>
<dbReference type="Pfam" id="PF19690">
    <property type="entry name" value="DUF6191"/>
    <property type="match status" value="1"/>
</dbReference>
<dbReference type="InterPro" id="IPR045684">
    <property type="entry name" value="DUF6191"/>
</dbReference>
<reference evidence="3 4" key="1">
    <citation type="submission" date="2020-08" db="EMBL/GenBank/DDBJ databases">
        <title>Sequencing the genomes of 1000 actinobacteria strains.</title>
        <authorList>
            <person name="Klenk H.-P."/>
        </authorList>
    </citation>
    <scope>NUCLEOTIDE SEQUENCE [LARGE SCALE GENOMIC DNA]</scope>
    <source>
        <strain evidence="3 4">DSM 41654</strain>
    </source>
</reference>
<keyword evidence="2" id="KW-0812">Transmembrane</keyword>
<keyword evidence="2" id="KW-0472">Membrane</keyword>
<evidence type="ECO:0000256" key="1">
    <source>
        <dbReference type="SAM" id="MobiDB-lite"/>
    </source>
</evidence>
<evidence type="ECO:0000256" key="2">
    <source>
        <dbReference type="SAM" id="Phobius"/>
    </source>
</evidence>
<keyword evidence="2" id="KW-1133">Transmembrane helix</keyword>
<dbReference type="AlphaFoldDB" id="A0A7W7VYS4"/>
<proteinExistence type="predicted"/>
<name>A0A7W7VYS4_KITKI</name>
<gene>
    <name evidence="3" type="ORF">FHR34_005992</name>
</gene>
<organism evidence="3 4">
    <name type="scientific">Kitasatospora kifunensis</name>
    <name type="common">Streptomyces kifunensis</name>
    <dbReference type="NCBI Taxonomy" id="58351"/>
    <lineage>
        <taxon>Bacteria</taxon>
        <taxon>Bacillati</taxon>
        <taxon>Actinomycetota</taxon>
        <taxon>Actinomycetes</taxon>
        <taxon>Kitasatosporales</taxon>
        <taxon>Streptomycetaceae</taxon>
        <taxon>Kitasatospora</taxon>
    </lineage>
</organism>